<protein>
    <submittedName>
        <fullName evidence="1">Uncharacterized protein</fullName>
    </submittedName>
</protein>
<dbReference type="AlphaFoldDB" id="A0A7C8IVX7"/>
<evidence type="ECO:0000313" key="2">
    <source>
        <dbReference type="Proteomes" id="UP000481858"/>
    </source>
</evidence>
<evidence type="ECO:0000313" key="1">
    <source>
        <dbReference type="EMBL" id="KAF2967682.1"/>
    </source>
</evidence>
<dbReference type="OrthoDB" id="4771300at2759"/>
<dbReference type="InParanoid" id="A0A7C8IVX7"/>
<dbReference type="EMBL" id="WUBL01000063">
    <property type="protein sequence ID" value="KAF2967682.1"/>
    <property type="molecule type" value="Genomic_DNA"/>
</dbReference>
<accession>A0A7C8IVX7</accession>
<dbReference type="Proteomes" id="UP000481858">
    <property type="component" value="Unassembled WGS sequence"/>
</dbReference>
<organism evidence="1 2">
    <name type="scientific">Xylaria multiplex</name>
    <dbReference type="NCBI Taxonomy" id="323545"/>
    <lineage>
        <taxon>Eukaryota</taxon>
        <taxon>Fungi</taxon>
        <taxon>Dikarya</taxon>
        <taxon>Ascomycota</taxon>
        <taxon>Pezizomycotina</taxon>
        <taxon>Sordariomycetes</taxon>
        <taxon>Xylariomycetidae</taxon>
        <taxon>Xylariales</taxon>
        <taxon>Xylariaceae</taxon>
        <taxon>Xylaria</taxon>
    </lineage>
</organism>
<comment type="caution">
    <text evidence="1">The sequence shown here is derived from an EMBL/GenBank/DDBJ whole genome shotgun (WGS) entry which is preliminary data.</text>
</comment>
<name>A0A7C8IVX7_9PEZI</name>
<sequence>MPSYLTTEEFACGHTHKTVHRPGIPEYLGMETEARSLQERDTRVINEVVPLEIGCLTCVCQSILDVSIVSPEAIPQRYLRDLNSHIHILKQSASKVMQRELQLLEEQVRHPDDIDEFRKGVLSLVGYGEISACFGL</sequence>
<proteinExistence type="predicted"/>
<gene>
    <name evidence="1" type="ORF">GQX73_g5899</name>
</gene>
<keyword evidence="2" id="KW-1185">Reference proteome</keyword>
<reference evidence="1 2" key="1">
    <citation type="submission" date="2019-12" db="EMBL/GenBank/DDBJ databases">
        <title>Draft genome sequence of the ascomycete Xylaria multiplex DSM 110363.</title>
        <authorList>
            <person name="Buettner E."/>
            <person name="Kellner H."/>
        </authorList>
    </citation>
    <scope>NUCLEOTIDE SEQUENCE [LARGE SCALE GENOMIC DNA]</scope>
    <source>
        <strain evidence="1 2">DSM 110363</strain>
    </source>
</reference>